<keyword evidence="1" id="KW-0812">Transmembrane</keyword>
<keyword evidence="1" id="KW-1133">Transmembrane helix</keyword>
<organism evidence="2 3">
    <name type="scientific">Mycena metata</name>
    <dbReference type="NCBI Taxonomy" id="1033252"/>
    <lineage>
        <taxon>Eukaryota</taxon>
        <taxon>Fungi</taxon>
        <taxon>Dikarya</taxon>
        <taxon>Basidiomycota</taxon>
        <taxon>Agaricomycotina</taxon>
        <taxon>Agaricomycetes</taxon>
        <taxon>Agaricomycetidae</taxon>
        <taxon>Agaricales</taxon>
        <taxon>Marasmiineae</taxon>
        <taxon>Mycenaceae</taxon>
        <taxon>Mycena</taxon>
    </lineage>
</organism>
<name>A0AAD7MM31_9AGAR</name>
<sequence length="171" mass="19483">MRNRPSPDMSFLLGLLSLVPNHHIRFTILALIILFWVACSIHIKRPSAQMSRLIDAIKHAERTITVAKAQYTRATPLGVKQRASKIRDHTLNSGGRTGGVDWTACISCWKTYRLSCRELTACVREVESIQDAIERAIKVERACKIAAKIEEYRSLLRFQAPRFRCTLVEYA</sequence>
<evidence type="ECO:0000313" key="2">
    <source>
        <dbReference type="EMBL" id="KAJ7723787.1"/>
    </source>
</evidence>
<comment type="caution">
    <text evidence="2">The sequence shown here is derived from an EMBL/GenBank/DDBJ whole genome shotgun (WGS) entry which is preliminary data.</text>
</comment>
<reference evidence="2" key="1">
    <citation type="submission" date="2023-03" db="EMBL/GenBank/DDBJ databases">
        <title>Massive genome expansion in bonnet fungi (Mycena s.s.) driven by repeated elements and novel gene families across ecological guilds.</title>
        <authorList>
            <consortium name="Lawrence Berkeley National Laboratory"/>
            <person name="Harder C.B."/>
            <person name="Miyauchi S."/>
            <person name="Viragh M."/>
            <person name="Kuo A."/>
            <person name="Thoen E."/>
            <person name="Andreopoulos B."/>
            <person name="Lu D."/>
            <person name="Skrede I."/>
            <person name="Drula E."/>
            <person name="Henrissat B."/>
            <person name="Morin E."/>
            <person name="Kohler A."/>
            <person name="Barry K."/>
            <person name="LaButti K."/>
            <person name="Morin E."/>
            <person name="Salamov A."/>
            <person name="Lipzen A."/>
            <person name="Mereny Z."/>
            <person name="Hegedus B."/>
            <person name="Baldrian P."/>
            <person name="Stursova M."/>
            <person name="Weitz H."/>
            <person name="Taylor A."/>
            <person name="Grigoriev I.V."/>
            <person name="Nagy L.G."/>
            <person name="Martin F."/>
            <person name="Kauserud H."/>
        </authorList>
    </citation>
    <scope>NUCLEOTIDE SEQUENCE</scope>
    <source>
        <strain evidence="2">CBHHK182m</strain>
    </source>
</reference>
<proteinExistence type="predicted"/>
<dbReference type="EMBL" id="JARKIB010000208">
    <property type="protein sequence ID" value="KAJ7723787.1"/>
    <property type="molecule type" value="Genomic_DNA"/>
</dbReference>
<gene>
    <name evidence="2" type="ORF">B0H16DRAFT_1472697</name>
</gene>
<dbReference type="AlphaFoldDB" id="A0AAD7MM31"/>
<keyword evidence="3" id="KW-1185">Reference proteome</keyword>
<feature type="transmembrane region" description="Helical" evidence="1">
    <location>
        <begin position="23"/>
        <end position="43"/>
    </location>
</feature>
<accession>A0AAD7MM31</accession>
<evidence type="ECO:0000313" key="3">
    <source>
        <dbReference type="Proteomes" id="UP001215598"/>
    </source>
</evidence>
<dbReference type="Proteomes" id="UP001215598">
    <property type="component" value="Unassembled WGS sequence"/>
</dbReference>
<protein>
    <submittedName>
        <fullName evidence="2">Uncharacterized protein</fullName>
    </submittedName>
</protein>
<evidence type="ECO:0000256" key="1">
    <source>
        <dbReference type="SAM" id="Phobius"/>
    </source>
</evidence>
<keyword evidence="1" id="KW-0472">Membrane</keyword>